<gene>
    <name evidence="1" type="ORF">O181_021124</name>
</gene>
<proteinExistence type="predicted"/>
<protein>
    <submittedName>
        <fullName evidence="1">Uncharacterized protein</fullName>
    </submittedName>
</protein>
<dbReference type="AlphaFoldDB" id="A0A9Q3CA76"/>
<name>A0A9Q3CA76_9BASI</name>
<reference evidence="1" key="1">
    <citation type="submission" date="2021-03" db="EMBL/GenBank/DDBJ databases">
        <title>Draft genome sequence of rust myrtle Austropuccinia psidii MF-1, a brazilian biotype.</title>
        <authorList>
            <person name="Quecine M.C."/>
            <person name="Pachon D.M.R."/>
            <person name="Bonatelli M.L."/>
            <person name="Correr F.H."/>
            <person name="Franceschini L.M."/>
            <person name="Leite T.F."/>
            <person name="Margarido G.R.A."/>
            <person name="Almeida C.A."/>
            <person name="Ferrarezi J.A."/>
            <person name="Labate C.A."/>
        </authorList>
    </citation>
    <scope>NUCLEOTIDE SEQUENCE</scope>
    <source>
        <strain evidence="1">MF-1</strain>
    </source>
</reference>
<organism evidence="1 2">
    <name type="scientific">Austropuccinia psidii MF-1</name>
    <dbReference type="NCBI Taxonomy" id="1389203"/>
    <lineage>
        <taxon>Eukaryota</taxon>
        <taxon>Fungi</taxon>
        <taxon>Dikarya</taxon>
        <taxon>Basidiomycota</taxon>
        <taxon>Pucciniomycotina</taxon>
        <taxon>Pucciniomycetes</taxon>
        <taxon>Pucciniales</taxon>
        <taxon>Sphaerophragmiaceae</taxon>
        <taxon>Austropuccinia</taxon>
    </lineage>
</organism>
<evidence type="ECO:0000313" key="1">
    <source>
        <dbReference type="EMBL" id="MBW0481409.1"/>
    </source>
</evidence>
<dbReference type="Proteomes" id="UP000765509">
    <property type="component" value="Unassembled WGS sequence"/>
</dbReference>
<keyword evidence="2" id="KW-1185">Reference proteome</keyword>
<accession>A0A9Q3CA76</accession>
<comment type="caution">
    <text evidence="1">The sequence shown here is derived from an EMBL/GenBank/DDBJ whole genome shotgun (WGS) entry which is preliminary data.</text>
</comment>
<dbReference type="EMBL" id="AVOT02006381">
    <property type="protein sequence ID" value="MBW0481409.1"/>
    <property type="molecule type" value="Genomic_DNA"/>
</dbReference>
<evidence type="ECO:0000313" key="2">
    <source>
        <dbReference type="Proteomes" id="UP000765509"/>
    </source>
</evidence>
<sequence length="85" mass="9777">MHPKASRISEDIKRGACKGRIAQACTHRYISEIFVLSTRMSSVIEVLDFSFDTFASTCFEPLSAIGHFLKWRTAYRFARNRFNSP</sequence>